<dbReference type="Proteomes" id="UP000594468">
    <property type="component" value="Chromosome"/>
</dbReference>
<feature type="domain" description="Dienelactone hydrolase" evidence="1">
    <location>
        <begin position="46"/>
        <end position="244"/>
    </location>
</feature>
<dbReference type="InterPro" id="IPR029058">
    <property type="entry name" value="AB_hydrolase_fold"/>
</dbReference>
<dbReference type="PANTHER" id="PTHR46623:SF6">
    <property type="entry name" value="ALPHA_BETA-HYDROLASES SUPERFAMILY PROTEIN"/>
    <property type="match status" value="1"/>
</dbReference>
<dbReference type="GO" id="GO:0016787">
    <property type="term" value="F:hydrolase activity"/>
    <property type="evidence" value="ECO:0007669"/>
    <property type="project" value="UniProtKB-KW"/>
</dbReference>
<keyword evidence="2" id="KW-0378">Hydrolase</keyword>
<dbReference type="PANTHER" id="PTHR46623">
    <property type="entry name" value="CARBOXYMETHYLENEBUTENOLIDASE-RELATED"/>
    <property type="match status" value="1"/>
</dbReference>
<dbReference type="AlphaFoldDB" id="A0A7S8EDT4"/>
<dbReference type="Pfam" id="PF01738">
    <property type="entry name" value="DLH"/>
    <property type="match status" value="1"/>
</dbReference>
<dbReference type="InterPro" id="IPR002925">
    <property type="entry name" value="Dienelactn_hydro"/>
</dbReference>
<gene>
    <name evidence="2" type="ORF">G4Y79_00405</name>
</gene>
<name>A0A7S8EDT4_9CHLR</name>
<dbReference type="EMBL" id="CP062983">
    <property type="protein sequence ID" value="QPC85091.1"/>
    <property type="molecule type" value="Genomic_DNA"/>
</dbReference>
<evidence type="ECO:0000313" key="3">
    <source>
        <dbReference type="Proteomes" id="UP000594468"/>
    </source>
</evidence>
<reference evidence="2 3" key="1">
    <citation type="submission" date="2020-02" db="EMBL/GenBank/DDBJ databases">
        <authorList>
            <person name="Zheng R.K."/>
            <person name="Sun C.M."/>
        </authorList>
    </citation>
    <scope>NUCLEOTIDE SEQUENCE [LARGE SCALE GENOMIC DNA]</scope>
    <source>
        <strain evidence="3">rifampicinis</strain>
    </source>
</reference>
<sequence>MWAMVPLQAQDDTDDDMTDDDVVMDAMLTSEGGDVLITSGGQDYESYLAAPSVPGTYPGIVLIHSFNGLEQGYRDMTDQFAAEGFVVLAVGWQTFEREPSDETMMQLVDDSVAFLMARDDVDPERLGLTGFCAGGRYTMRYLPQMAAFGAGVAWYGFPNAGSPSGMDLVDQLESPMLIIHGTEDQPSPIADIYSYATALADAGKSFELKVYQGEPHGFMLVDGQLRTDEVAMSAFDEMVSYFRRKL</sequence>
<dbReference type="SUPFAM" id="SSF53474">
    <property type="entry name" value="alpha/beta-Hydrolases"/>
    <property type="match status" value="1"/>
</dbReference>
<accession>A0A7S8EDT4</accession>
<evidence type="ECO:0000313" key="2">
    <source>
        <dbReference type="EMBL" id="QPC85091.1"/>
    </source>
</evidence>
<dbReference type="Gene3D" id="3.40.50.1820">
    <property type="entry name" value="alpha/beta hydrolase"/>
    <property type="match status" value="1"/>
</dbReference>
<evidence type="ECO:0000259" key="1">
    <source>
        <dbReference type="Pfam" id="PF01738"/>
    </source>
</evidence>
<protein>
    <submittedName>
        <fullName evidence="2">Dienelactone hydrolase family protein</fullName>
    </submittedName>
</protein>
<organism evidence="2 3">
    <name type="scientific">Phototrophicus methaneseepsis</name>
    <dbReference type="NCBI Taxonomy" id="2710758"/>
    <lineage>
        <taxon>Bacteria</taxon>
        <taxon>Bacillati</taxon>
        <taxon>Chloroflexota</taxon>
        <taxon>Candidatus Thermofontia</taxon>
        <taxon>Phototrophicales</taxon>
        <taxon>Phototrophicaceae</taxon>
        <taxon>Phototrophicus</taxon>
    </lineage>
</organism>
<dbReference type="KEGG" id="pmet:G4Y79_00405"/>
<proteinExistence type="predicted"/>
<dbReference type="InterPro" id="IPR051049">
    <property type="entry name" value="Dienelactone_hydrolase-like"/>
</dbReference>
<keyword evidence="3" id="KW-1185">Reference proteome</keyword>